<evidence type="ECO:0000259" key="2">
    <source>
        <dbReference type="PROSITE" id="PS51898"/>
    </source>
</evidence>
<proteinExistence type="predicted"/>
<dbReference type="InterPro" id="IPR002104">
    <property type="entry name" value="Integrase_catalytic"/>
</dbReference>
<organism evidence="3 4">
    <name type="scientific">Leifsonia xyli subsp. xyli</name>
    <dbReference type="NCBI Taxonomy" id="59736"/>
    <lineage>
        <taxon>Bacteria</taxon>
        <taxon>Bacillati</taxon>
        <taxon>Actinomycetota</taxon>
        <taxon>Actinomycetes</taxon>
        <taxon>Micrococcales</taxon>
        <taxon>Microbacteriaceae</taxon>
        <taxon>Leifsonia</taxon>
    </lineage>
</organism>
<name>A0A1E2SI11_LEIXY</name>
<keyword evidence="1" id="KW-0233">DNA recombination</keyword>
<evidence type="ECO:0000313" key="4">
    <source>
        <dbReference type="Proteomes" id="UP000094426"/>
    </source>
</evidence>
<evidence type="ECO:0000256" key="1">
    <source>
        <dbReference type="ARBA" id="ARBA00023172"/>
    </source>
</evidence>
<dbReference type="Proteomes" id="UP000094426">
    <property type="component" value="Unassembled WGS sequence"/>
</dbReference>
<gene>
    <name evidence="3" type="ORF">ATY41_05220</name>
</gene>
<dbReference type="EMBL" id="LNZG01000046">
    <property type="protein sequence ID" value="ODA89492.1"/>
    <property type="molecule type" value="Genomic_DNA"/>
</dbReference>
<dbReference type="InterPro" id="IPR011010">
    <property type="entry name" value="DNA_brk_join_enz"/>
</dbReference>
<feature type="domain" description="Tyr recombinase" evidence="2">
    <location>
        <begin position="1"/>
        <end position="107"/>
    </location>
</feature>
<dbReference type="Pfam" id="PF00589">
    <property type="entry name" value="Phage_integrase"/>
    <property type="match status" value="1"/>
</dbReference>
<dbReference type="PROSITE" id="PS51898">
    <property type="entry name" value="TYR_RECOMBINASE"/>
    <property type="match status" value="1"/>
</dbReference>
<dbReference type="InterPro" id="IPR013762">
    <property type="entry name" value="Integrase-like_cat_sf"/>
</dbReference>
<accession>A0A1E2SI11</accession>
<dbReference type="GO" id="GO:0003677">
    <property type="term" value="F:DNA binding"/>
    <property type="evidence" value="ECO:0007669"/>
    <property type="project" value="InterPro"/>
</dbReference>
<sequence length="115" mass="12901">MEPLKTILATHMARMGGGVHDLIFAREDGRPIDPHQESQRWPKALTETGISDLKVRLHDLRHTTVDLLYEAEIPEDVIMEIVGHSTRSTTRGYKARGNQKRLTDAMMQLSALLGG</sequence>
<dbReference type="GO" id="GO:0015074">
    <property type="term" value="P:DNA integration"/>
    <property type="evidence" value="ECO:0007669"/>
    <property type="project" value="InterPro"/>
</dbReference>
<dbReference type="Gene3D" id="1.10.443.10">
    <property type="entry name" value="Intergrase catalytic core"/>
    <property type="match status" value="1"/>
</dbReference>
<dbReference type="AlphaFoldDB" id="A0A1E2SI11"/>
<protein>
    <recommendedName>
        <fullName evidence="2">Tyr recombinase domain-containing protein</fullName>
    </recommendedName>
</protein>
<reference evidence="4" key="1">
    <citation type="submission" date="2015-11" db="EMBL/GenBank/DDBJ databases">
        <authorList>
            <person name="Wang J."/>
            <person name="Wang L."/>
            <person name="Wang F."/>
            <person name="Cao G."/>
        </authorList>
    </citation>
    <scope>NUCLEOTIDE SEQUENCE [LARGE SCALE GENOMIC DNA]</scope>
    <source>
        <strain evidence="4">gdw1</strain>
    </source>
</reference>
<comment type="caution">
    <text evidence="3">The sequence shown here is derived from an EMBL/GenBank/DDBJ whole genome shotgun (WGS) entry which is preliminary data.</text>
</comment>
<dbReference type="SUPFAM" id="SSF56349">
    <property type="entry name" value="DNA breaking-rejoining enzymes"/>
    <property type="match status" value="1"/>
</dbReference>
<evidence type="ECO:0000313" key="3">
    <source>
        <dbReference type="EMBL" id="ODA89492.1"/>
    </source>
</evidence>
<dbReference type="GO" id="GO:0006310">
    <property type="term" value="P:DNA recombination"/>
    <property type="evidence" value="ECO:0007669"/>
    <property type="project" value="UniProtKB-KW"/>
</dbReference>